<dbReference type="EMBL" id="HBUF01418998">
    <property type="protein sequence ID" value="CAG6740410.1"/>
    <property type="molecule type" value="Transcribed_RNA"/>
</dbReference>
<evidence type="ECO:0000313" key="3">
    <source>
        <dbReference type="EMBL" id="CAG6740410.1"/>
    </source>
</evidence>
<evidence type="ECO:0000256" key="2">
    <source>
        <dbReference type="SAM" id="MobiDB-lite"/>
    </source>
</evidence>
<keyword evidence="1" id="KW-0175">Coiled coil</keyword>
<feature type="region of interest" description="Disordered" evidence="2">
    <location>
        <begin position="1"/>
        <end position="53"/>
    </location>
</feature>
<sequence>MESMQAAPTKTALKRRFESNASGSREQIESIPDFQVSEPEVSEQFDDTSSVCDSSISTAASDNLESDVALKRLQIKTGLQAMNLSMDQAIKKRDFLRAAIARKKEEIRENNERTAEIRRKNEEISMMIQTEDKEMSALCAKMKKESTTLQFYQTQVISAREQIQKSKREMNKNKIMQAENVKLVTAGIEEVNQLKQEIDTLVTAKEEECRALEEKLKAIGDPDEIYATLLSLREQLASQRQEMENTDSTRDALKAQRKQAAKEYRDIKDKYEERVEYKRSLKQAHHNRMESHQKELESKRSILADLERQTVYKKQMVALETDHMNRMKKTLTDHEMDRDKMRESSKTFEQKYAQLKEDVARLKRREEEVTEEVDNKTNELNQATYNLNHRQEVVQQKQNELEQRKTKVVALKQTLAEKNARKEEIERAIMEKKTIAHAKLADAINKIDENCERDMKTMDEQLAENKSVLEKKIEWVQRTIAKNKEDQETFILNHVTAVETHTAKITHWTEKRNEAQKQLAEFQQTKVLLQEKQKRQREYYAQQLELKRIELEEKLKEVERNEERRRKEMEEKQAKKDEAEDKRAEAKEKCKAVLKEKEETKSLVNQKIDQLEQVKLIEKEQEEKISKLRRQIEETETEQQNARSRIEALKSEINETRNKCSNLTATIDEITTGNEIVLEDISQLRTKMEQMDKEEAEYETEIKQLDDTLETMELRHEQEKQESREAHEAIMGELTSKKEMQRTIFRAQYEKLTLEYENTLKATNEATDELRTLKSEREKKVASLQDLIKEKENLDKEYKKNQEYMVKMQNLLANMQTTD</sequence>
<protein>
    <submittedName>
        <fullName evidence="3">Uncharacterized protein</fullName>
    </submittedName>
</protein>
<accession>A0A8D8Z4J6</accession>
<feature type="coiled-coil region" evidence="1">
    <location>
        <begin position="338"/>
        <end position="435"/>
    </location>
</feature>
<name>A0A8D8Z4J6_9HEMI</name>
<feature type="coiled-coil region" evidence="1">
    <location>
        <begin position="86"/>
        <end position="123"/>
    </location>
</feature>
<feature type="region of interest" description="Disordered" evidence="2">
    <location>
        <begin position="558"/>
        <end position="582"/>
    </location>
</feature>
<proteinExistence type="predicted"/>
<reference evidence="3" key="1">
    <citation type="submission" date="2021-05" db="EMBL/GenBank/DDBJ databases">
        <authorList>
            <person name="Alioto T."/>
            <person name="Alioto T."/>
            <person name="Gomez Garrido J."/>
        </authorList>
    </citation>
    <scope>NUCLEOTIDE SEQUENCE</scope>
</reference>
<feature type="coiled-coil region" evidence="1">
    <location>
        <begin position="195"/>
        <end position="309"/>
    </location>
</feature>
<organism evidence="3">
    <name type="scientific">Cacopsylla melanoneura</name>
    <dbReference type="NCBI Taxonomy" id="428564"/>
    <lineage>
        <taxon>Eukaryota</taxon>
        <taxon>Metazoa</taxon>
        <taxon>Ecdysozoa</taxon>
        <taxon>Arthropoda</taxon>
        <taxon>Hexapoda</taxon>
        <taxon>Insecta</taxon>
        <taxon>Pterygota</taxon>
        <taxon>Neoptera</taxon>
        <taxon>Paraneoptera</taxon>
        <taxon>Hemiptera</taxon>
        <taxon>Sternorrhyncha</taxon>
        <taxon>Psylloidea</taxon>
        <taxon>Psyllidae</taxon>
        <taxon>Psyllinae</taxon>
        <taxon>Cacopsylla</taxon>
    </lineage>
</organism>
<evidence type="ECO:0000256" key="1">
    <source>
        <dbReference type="SAM" id="Coils"/>
    </source>
</evidence>
<dbReference type="AlphaFoldDB" id="A0A8D8Z4J6"/>